<reference evidence="1" key="2">
    <citation type="submission" date="2025-09" db="UniProtKB">
        <authorList>
            <consortium name="EnsemblPlants"/>
        </authorList>
    </citation>
    <scope>IDENTIFICATION</scope>
</reference>
<proteinExistence type="predicted"/>
<accession>A0ACD6APS9</accession>
<organism evidence="1 2">
    <name type="scientific">Avena sativa</name>
    <name type="common">Oat</name>
    <dbReference type="NCBI Taxonomy" id="4498"/>
    <lineage>
        <taxon>Eukaryota</taxon>
        <taxon>Viridiplantae</taxon>
        <taxon>Streptophyta</taxon>
        <taxon>Embryophyta</taxon>
        <taxon>Tracheophyta</taxon>
        <taxon>Spermatophyta</taxon>
        <taxon>Magnoliopsida</taxon>
        <taxon>Liliopsida</taxon>
        <taxon>Poales</taxon>
        <taxon>Poaceae</taxon>
        <taxon>BOP clade</taxon>
        <taxon>Pooideae</taxon>
        <taxon>Poodae</taxon>
        <taxon>Poeae</taxon>
        <taxon>Poeae Chloroplast Group 1 (Aveneae type)</taxon>
        <taxon>Aveninae</taxon>
        <taxon>Avena</taxon>
    </lineage>
</organism>
<sequence>MPPMDIALNMDSGCSSIDMPQSWPLSVRVPSETKWTGNSMVEEPMSHVGRVMEDMSVYIVVVMGLGEPINLPVFHAGIETELLGRYPRFRSIQEKHGTPRWVEMKVNVDDHIIFPSLDPSLVASHPEKAVEDYVASLSILPMERCRPLWEFHFVNFQTSEAASTIVLRFHHSIGDGTSIMTLLMAYSHSTSDPSRLPAMPPPPRRTGAIYERLWPPLSNGILV</sequence>
<evidence type="ECO:0000313" key="1">
    <source>
        <dbReference type="EnsemblPlants" id="AVESA.00010b.r2.7DG1400270.1.CDS"/>
    </source>
</evidence>
<dbReference type="Proteomes" id="UP001732700">
    <property type="component" value="Chromosome 7D"/>
</dbReference>
<keyword evidence="2" id="KW-1185">Reference proteome</keyword>
<dbReference type="EnsemblPlants" id="AVESA.00010b.r2.7DG1400270.1">
    <property type="protein sequence ID" value="AVESA.00010b.r2.7DG1400270.1.CDS"/>
    <property type="gene ID" value="AVESA.00010b.r2.7DG1400270"/>
</dbReference>
<reference evidence="1" key="1">
    <citation type="submission" date="2021-05" db="EMBL/GenBank/DDBJ databases">
        <authorList>
            <person name="Scholz U."/>
            <person name="Mascher M."/>
            <person name="Fiebig A."/>
        </authorList>
    </citation>
    <scope>NUCLEOTIDE SEQUENCE [LARGE SCALE GENOMIC DNA]</scope>
</reference>
<protein>
    <submittedName>
        <fullName evidence="1">Uncharacterized protein</fullName>
    </submittedName>
</protein>
<evidence type="ECO:0000313" key="2">
    <source>
        <dbReference type="Proteomes" id="UP001732700"/>
    </source>
</evidence>
<name>A0ACD6APS9_AVESA</name>